<evidence type="ECO:0000256" key="3">
    <source>
        <dbReference type="ARBA" id="ARBA00005062"/>
    </source>
</evidence>
<keyword evidence="13" id="KW-0915">Sodium</keyword>
<evidence type="ECO:0000256" key="8">
    <source>
        <dbReference type="ARBA" id="ARBA00022697"/>
    </source>
</evidence>
<gene>
    <name evidence="22" type="primary">hom</name>
    <name evidence="22" type="ORF">CQU01_18770</name>
</gene>
<protein>
    <recommendedName>
        <fullName evidence="6 18">Homoserine dehydrogenase</fullName>
        <ecNumber evidence="5 18">1.1.1.3</ecNumber>
    </recommendedName>
</protein>
<dbReference type="CDD" id="cd04881">
    <property type="entry name" value="ACT_HSDH-Hom"/>
    <property type="match status" value="1"/>
</dbReference>
<name>A0A511UYC3_9BACI</name>
<dbReference type="UniPathway" id="UPA00051">
    <property type="reaction ID" value="UER00465"/>
</dbReference>
<evidence type="ECO:0000259" key="21">
    <source>
        <dbReference type="PROSITE" id="PS51671"/>
    </source>
</evidence>
<evidence type="ECO:0000313" key="22">
    <source>
        <dbReference type="EMBL" id="GEN31639.1"/>
    </source>
</evidence>
<dbReference type="InterPro" id="IPR036291">
    <property type="entry name" value="NAD(P)-bd_dom_sf"/>
</dbReference>
<dbReference type="FunFam" id="3.40.50.720:FF:000062">
    <property type="entry name" value="Homoserine dehydrogenase"/>
    <property type="match status" value="1"/>
</dbReference>
<reference evidence="22 23" key="1">
    <citation type="submission" date="2019-07" db="EMBL/GenBank/DDBJ databases">
        <title>Whole genome shotgun sequence of Cerasibacillus quisquiliarum NBRC 102429.</title>
        <authorList>
            <person name="Hosoyama A."/>
            <person name="Uohara A."/>
            <person name="Ohji S."/>
            <person name="Ichikawa N."/>
        </authorList>
    </citation>
    <scope>NUCLEOTIDE SEQUENCE [LARGE SCALE GENOMIC DNA]</scope>
    <source>
        <strain evidence="22 23">NBRC 102429</strain>
    </source>
</reference>
<evidence type="ECO:0000256" key="11">
    <source>
        <dbReference type="ARBA" id="ARBA00023002"/>
    </source>
</evidence>
<feature type="transmembrane region" description="Helical" evidence="20">
    <location>
        <begin position="6"/>
        <end position="23"/>
    </location>
</feature>
<keyword evidence="12" id="KW-0520">NAD</keyword>
<dbReference type="UniPathway" id="UPA00050">
    <property type="reaction ID" value="UER00063"/>
</dbReference>
<proteinExistence type="inferred from homology"/>
<dbReference type="PROSITE" id="PS01042">
    <property type="entry name" value="HOMOSER_DHGENASE"/>
    <property type="match status" value="1"/>
</dbReference>
<dbReference type="SUPFAM" id="SSF51735">
    <property type="entry name" value="NAD(P)-binding Rossmann-fold domains"/>
    <property type="match status" value="1"/>
</dbReference>
<evidence type="ECO:0000256" key="17">
    <source>
        <dbReference type="PIRSR" id="PIRSR000098-2"/>
    </source>
</evidence>
<evidence type="ECO:0000256" key="19">
    <source>
        <dbReference type="RuleBase" id="RU004171"/>
    </source>
</evidence>
<dbReference type="Pfam" id="PF03447">
    <property type="entry name" value="NAD_binding_3"/>
    <property type="match status" value="1"/>
</dbReference>
<dbReference type="InterPro" id="IPR045865">
    <property type="entry name" value="ACT-like_dom_sf"/>
</dbReference>
<keyword evidence="20" id="KW-1133">Transmembrane helix</keyword>
<dbReference type="Gene3D" id="3.30.360.10">
    <property type="entry name" value="Dihydrodipicolinate Reductase, domain 2"/>
    <property type="match status" value="1"/>
</dbReference>
<keyword evidence="7 18" id="KW-0028">Amino-acid biosynthesis</keyword>
<dbReference type="FunFam" id="3.30.360.10:FF:000005">
    <property type="entry name" value="Homoserine dehydrogenase"/>
    <property type="match status" value="1"/>
</dbReference>
<evidence type="ECO:0000256" key="13">
    <source>
        <dbReference type="ARBA" id="ARBA00023053"/>
    </source>
</evidence>
<dbReference type="EC" id="1.1.1.3" evidence="5 18"/>
<dbReference type="Gene3D" id="3.40.50.720">
    <property type="entry name" value="NAD(P)-binding Rossmann-like Domain"/>
    <property type="match status" value="1"/>
</dbReference>
<dbReference type="InterPro" id="IPR019811">
    <property type="entry name" value="HDH_CS"/>
</dbReference>
<organism evidence="22 23">
    <name type="scientific">Cerasibacillus quisquiliarum</name>
    <dbReference type="NCBI Taxonomy" id="227865"/>
    <lineage>
        <taxon>Bacteria</taxon>
        <taxon>Bacillati</taxon>
        <taxon>Bacillota</taxon>
        <taxon>Bacilli</taxon>
        <taxon>Bacillales</taxon>
        <taxon>Bacillaceae</taxon>
        <taxon>Cerasibacillus</taxon>
    </lineage>
</organism>
<keyword evidence="11 18" id="KW-0560">Oxidoreductase</keyword>
<dbReference type="GO" id="GO:0050661">
    <property type="term" value="F:NADP binding"/>
    <property type="evidence" value="ECO:0007669"/>
    <property type="project" value="InterPro"/>
</dbReference>
<dbReference type="PIRSF" id="PIRSF000098">
    <property type="entry name" value="Homoser_dehydrog"/>
    <property type="match status" value="1"/>
</dbReference>
<evidence type="ECO:0000256" key="9">
    <source>
        <dbReference type="ARBA" id="ARBA00022723"/>
    </source>
</evidence>
<evidence type="ECO:0000256" key="15">
    <source>
        <dbReference type="ARBA" id="ARBA00048841"/>
    </source>
</evidence>
<evidence type="ECO:0000256" key="7">
    <source>
        <dbReference type="ARBA" id="ARBA00022605"/>
    </source>
</evidence>
<dbReference type="OrthoDB" id="9808167at2"/>
<evidence type="ECO:0000256" key="20">
    <source>
        <dbReference type="SAM" id="Phobius"/>
    </source>
</evidence>
<evidence type="ECO:0000256" key="2">
    <source>
        <dbReference type="ARBA" id="ARBA00005056"/>
    </source>
</evidence>
<evidence type="ECO:0000256" key="16">
    <source>
        <dbReference type="PIRSR" id="PIRSR000098-1"/>
    </source>
</evidence>
<keyword evidence="14 18" id="KW-0486">Methionine biosynthesis</keyword>
<dbReference type="Gene3D" id="3.30.70.260">
    <property type="match status" value="1"/>
</dbReference>
<dbReference type="SUPFAM" id="SSF55347">
    <property type="entry name" value="Glyceraldehyde-3-phosphate dehydrogenase-like, C-terminal domain"/>
    <property type="match status" value="1"/>
</dbReference>
<feature type="binding site" evidence="17">
    <location>
        <position position="191"/>
    </location>
    <ligand>
        <name>L-homoserine</name>
        <dbReference type="ChEBI" id="CHEBI:57476"/>
    </ligand>
</feature>
<dbReference type="Pfam" id="PF00742">
    <property type="entry name" value="Homoserine_dh"/>
    <property type="match status" value="1"/>
</dbReference>
<dbReference type="GO" id="GO:0009088">
    <property type="term" value="P:threonine biosynthetic process"/>
    <property type="evidence" value="ECO:0007669"/>
    <property type="project" value="UniProtKB-UniPathway"/>
</dbReference>
<keyword evidence="9" id="KW-0479">Metal-binding</keyword>
<dbReference type="GO" id="GO:0046872">
    <property type="term" value="F:metal ion binding"/>
    <property type="evidence" value="ECO:0007669"/>
    <property type="project" value="UniProtKB-KW"/>
</dbReference>
<feature type="domain" description="ACT" evidence="21">
    <location>
        <begin position="351"/>
        <end position="426"/>
    </location>
</feature>
<comment type="similarity">
    <text evidence="4 19">Belongs to the homoserine dehydrogenase family.</text>
</comment>
<evidence type="ECO:0000256" key="6">
    <source>
        <dbReference type="ARBA" id="ARBA00013376"/>
    </source>
</evidence>
<evidence type="ECO:0000256" key="18">
    <source>
        <dbReference type="RuleBase" id="RU000579"/>
    </source>
</evidence>
<evidence type="ECO:0000256" key="1">
    <source>
        <dbReference type="ARBA" id="ARBA00001920"/>
    </source>
</evidence>
<sequence length="432" mass="47815">MDNKIGIGILGLGVVGSGIIEIINKHKEMLYKKTNCYLSIERILVQDIEKNRHVKLNKDILTTDAADVLNNPHVDIVIEVIGGTDDAYLFIEQALRNKKHVVTANKDLIALYGRELHDFAKQQSCDLFYEASVGGGIPIIRGLTDGLVADEIEEVMGIINGTTNYILTKMDEEGVPFEKALQDAQDLGFAEADPTADIEGLDAARKMAILTRLAFHMDIRLDDIKTRGITNVSLTDLKYGKELGLTMKLIGIAKAHGDTLQVNVEPVFIANDHPLSSVKNEYNAVYVKGRAIGETMFYGPGAGSLPTATAIMADVIHVAKNIQLGITGKSVPMIERSARLSPHHLQTSSFYIRLHVHDQVGSFAHISQLFQDMDMSFKRIIQTPMKKQQTAEIIVVTHQTSLETFTNAKKKLQQMDVIKSIESYYQIEGETI</sequence>
<dbReference type="NCBIfam" id="NF004976">
    <property type="entry name" value="PRK06349.1"/>
    <property type="match status" value="1"/>
</dbReference>
<feature type="binding site" evidence="17">
    <location>
        <position position="106"/>
    </location>
    <ligand>
        <name>NADPH</name>
        <dbReference type="ChEBI" id="CHEBI:57783"/>
    </ligand>
</feature>
<dbReference type="GO" id="GO:0009086">
    <property type="term" value="P:methionine biosynthetic process"/>
    <property type="evidence" value="ECO:0007669"/>
    <property type="project" value="UniProtKB-KW"/>
</dbReference>
<keyword evidence="8 18" id="KW-0791">Threonine biosynthesis</keyword>
<evidence type="ECO:0000256" key="5">
    <source>
        <dbReference type="ARBA" id="ARBA00013213"/>
    </source>
</evidence>
<dbReference type="PANTHER" id="PTHR43331:SF1">
    <property type="entry name" value="HOMOSERINE DEHYDROGENASE"/>
    <property type="match status" value="1"/>
</dbReference>
<comment type="cofactor">
    <cofactor evidence="1">
        <name>a metal cation</name>
        <dbReference type="ChEBI" id="CHEBI:25213"/>
    </cofactor>
</comment>
<dbReference type="PANTHER" id="PTHR43331">
    <property type="entry name" value="HOMOSERINE DEHYDROGENASE"/>
    <property type="match status" value="1"/>
</dbReference>
<feature type="active site" description="Proton donor" evidence="16">
    <location>
        <position position="206"/>
    </location>
</feature>
<evidence type="ECO:0000256" key="14">
    <source>
        <dbReference type="ARBA" id="ARBA00023167"/>
    </source>
</evidence>
<evidence type="ECO:0000256" key="4">
    <source>
        <dbReference type="ARBA" id="ARBA00006753"/>
    </source>
</evidence>
<dbReference type="PROSITE" id="PS51671">
    <property type="entry name" value="ACT"/>
    <property type="match status" value="1"/>
</dbReference>
<evidence type="ECO:0000256" key="12">
    <source>
        <dbReference type="ARBA" id="ARBA00023027"/>
    </source>
</evidence>
<keyword evidence="10 17" id="KW-0521">NADP</keyword>
<dbReference type="AlphaFoldDB" id="A0A511UYC3"/>
<feature type="binding site" evidence="17">
    <location>
        <begin position="10"/>
        <end position="17"/>
    </location>
    <ligand>
        <name>NADP(+)</name>
        <dbReference type="ChEBI" id="CHEBI:58349"/>
    </ligand>
</feature>
<evidence type="ECO:0000256" key="10">
    <source>
        <dbReference type="ARBA" id="ARBA00022857"/>
    </source>
</evidence>
<dbReference type="SUPFAM" id="SSF55021">
    <property type="entry name" value="ACT-like"/>
    <property type="match status" value="1"/>
</dbReference>
<comment type="pathway">
    <text evidence="3 18">Amino-acid biosynthesis; L-methionine biosynthesis via de novo pathway; L-homoserine from L-aspartate: step 3/3.</text>
</comment>
<dbReference type="InterPro" id="IPR005106">
    <property type="entry name" value="Asp/hSer_DH_NAD-bd"/>
</dbReference>
<dbReference type="Pfam" id="PF01842">
    <property type="entry name" value="ACT"/>
    <property type="match status" value="1"/>
</dbReference>
<keyword evidence="20" id="KW-0472">Membrane</keyword>
<comment type="caution">
    <text evidence="22">The sequence shown here is derived from an EMBL/GenBank/DDBJ whole genome shotgun (WGS) entry which is preliminary data.</text>
</comment>
<dbReference type="Proteomes" id="UP000321491">
    <property type="component" value="Unassembled WGS sequence"/>
</dbReference>
<dbReference type="EMBL" id="BJXW01000021">
    <property type="protein sequence ID" value="GEN31639.1"/>
    <property type="molecule type" value="Genomic_DNA"/>
</dbReference>
<comment type="pathway">
    <text evidence="2 18">Amino-acid biosynthesis; L-threonine biosynthesis; L-threonine from L-aspartate: step 3/5.</text>
</comment>
<dbReference type="RefSeq" id="WP_146938016.1">
    <property type="nucleotide sequence ID" value="NZ_BJXW01000021.1"/>
</dbReference>
<evidence type="ECO:0000313" key="23">
    <source>
        <dbReference type="Proteomes" id="UP000321491"/>
    </source>
</evidence>
<accession>A0A511UYC3</accession>
<keyword evidence="23" id="KW-1185">Reference proteome</keyword>
<comment type="catalytic activity">
    <reaction evidence="15">
        <text>L-homoserine + NADP(+) = L-aspartate 4-semialdehyde + NADPH + H(+)</text>
        <dbReference type="Rhea" id="RHEA:15761"/>
        <dbReference type="ChEBI" id="CHEBI:15378"/>
        <dbReference type="ChEBI" id="CHEBI:57476"/>
        <dbReference type="ChEBI" id="CHEBI:57783"/>
        <dbReference type="ChEBI" id="CHEBI:58349"/>
        <dbReference type="ChEBI" id="CHEBI:537519"/>
        <dbReference type="EC" id="1.1.1.3"/>
    </reaction>
    <physiologicalReaction direction="right-to-left" evidence="15">
        <dbReference type="Rhea" id="RHEA:15763"/>
    </physiologicalReaction>
</comment>
<keyword evidence="20" id="KW-0812">Transmembrane</keyword>
<dbReference type="InterPro" id="IPR002912">
    <property type="entry name" value="ACT_dom"/>
</dbReference>
<dbReference type="InterPro" id="IPR016204">
    <property type="entry name" value="HDH"/>
</dbReference>
<dbReference type="InterPro" id="IPR001342">
    <property type="entry name" value="HDH_cat"/>
</dbReference>
<dbReference type="GO" id="GO:0004412">
    <property type="term" value="F:homoserine dehydrogenase activity"/>
    <property type="evidence" value="ECO:0007669"/>
    <property type="project" value="UniProtKB-EC"/>
</dbReference>